<accession>A0AA35V1Z0</accession>
<organism evidence="1 2">
    <name type="scientific">Lactuca saligna</name>
    <name type="common">Willowleaf lettuce</name>
    <dbReference type="NCBI Taxonomy" id="75948"/>
    <lineage>
        <taxon>Eukaryota</taxon>
        <taxon>Viridiplantae</taxon>
        <taxon>Streptophyta</taxon>
        <taxon>Embryophyta</taxon>
        <taxon>Tracheophyta</taxon>
        <taxon>Spermatophyta</taxon>
        <taxon>Magnoliopsida</taxon>
        <taxon>eudicotyledons</taxon>
        <taxon>Gunneridae</taxon>
        <taxon>Pentapetalae</taxon>
        <taxon>asterids</taxon>
        <taxon>campanulids</taxon>
        <taxon>Asterales</taxon>
        <taxon>Asteraceae</taxon>
        <taxon>Cichorioideae</taxon>
        <taxon>Cichorieae</taxon>
        <taxon>Lactucinae</taxon>
        <taxon>Lactuca</taxon>
    </lineage>
</organism>
<reference evidence="1" key="1">
    <citation type="submission" date="2023-04" db="EMBL/GenBank/DDBJ databases">
        <authorList>
            <person name="Vijverberg K."/>
            <person name="Xiong W."/>
            <person name="Schranz E."/>
        </authorList>
    </citation>
    <scope>NUCLEOTIDE SEQUENCE</scope>
</reference>
<sequence length="226" mass="26344">MVSIEATKFERIIWIRIVGLPLRLWNNSNFSTIVRKIGKIVVPIDHITNRVYLFVVKLAILTDKLTKLNKEIQVEADSRSFHVGIVEYEDKPWFPFKFDNEEHPYEDQDLDDQTENEFMVSESKHWNSTKEDEDEGAFATWINEMEEGEIVQDGNLNSPIYPMKEKTNEGSDDPTLSCMVAGDDMHHLHRIESSVKTGNSSEERTIFENRVYEPTLNFQEIQKTMV</sequence>
<dbReference type="Proteomes" id="UP001177003">
    <property type="component" value="Chromosome 1"/>
</dbReference>
<proteinExistence type="predicted"/>
<name>A0AA35V1Z0_LACSI</name>
<dbReference type="PANTHER" id="PTHR34427">
    <property type="entry name" value="DUF4283 DOMAIN PROTEIN"/>
    <property type="match status" value="1"/>
</dbReference>
<evidence type="ECO:0000313" key="1">
    <source>
        <dbReference type="EMBL" id="CAI9268894.1"/>
    </source>
</evidence>
<dbReference type="AlphaFoldDB" id="A0AA35V1Z0"/>
<dbReference type="PANTHER" id="PTHR34427:SF5">
    <property type="entry name" value="DUF4283 DOMAIN-CONTAINING PROTEIN"/>
    <property type="match status" value="1"/>
</dbReference>
<protein>
    <recommendedName>
        <fullName evidence="3">DUF4283 domain-containing protein</fullName>
    </recommendedName>
</protein>
<evidence type="ECO:0008006" key="3">
    <source>
        <dbReference type="Google" id="ProtNLM"/>
    </source>
</evidence>
<evidence type="ECO:0000313" key="2">
    <source>
        <dbReference type="Proteomes" id="UP001177003"/>
    </source>
</evidence>
<dbReference type="EMBL" id="OX465077">
    <property type="protein sequence ID" value="CAI9268894.1"/>
    <property type="molecule type" value="Genomic_DNA"/>
</dbReference>
<keyword evidence="2" id="KW-1185">Reference proteome</keyword>
<gene>
    <name evidence="1" type="ORF">LSALG_LOCUS9295</name>
</gene>